<organism evidence="1 2">
    <name type="scientific">Thelephora ganbajun</name>
    <name type="common">Ganba fungus</name>
    <dbReference type="NCBI Taxonomy" id="370292"/>
    <lineage>
        <taxon>Eukaryota</taxon>
        <taxon>Fungi</taxon>
        <taxon>Dikarya</taxon>
        <taxon>Basidiomycota</taxon>
        <taxon>Agaricomycotina</taxon>
        <taxon>Agaricomycetes</taxon>
        <taxon>Thelephorales</taxon>
        <taxon>Thelephoraceae</taxon>
        <taxon>Thelephora</taxon>
    </lineage>
</organism>
<evidence type="ECO:0000313" key="1">
    <source>
        <dbReference type="EMBL" id="KAF9645197.1"/>
    </source>
</evidence>
<reference evidence="1" key="2">
    <citation type="journal article" date="2020" name="Nat. Commun.">
        <title>Large-scale genome sequencing of mycorrhizal fungi provides insights into the early evolution of symbiotic traits.</title>
        <authorList>
            <person name="Miyauchi S."/>
            <person name="Kiss E."/>
            <person name="Kuo A."/>
            <person name="Drula E."/>
            <person name="Kohler A."/>
            <person name="Sanchez-Garcia M."/>
            <person name="Morin E."/>
            <person name="Andreopoulos B."/>
            <person name="Barry K.W."/>
            <person name="Bonito G."/>
            <person name="Buee M."/>
            <person name="Carver A."/>
            <person name="Chen C."/>
            <person name="Cichocki N."/>
            <person name="Clum A."/>
            <person name="Culley D."/>
            <person name="Crous P.W."/>
            <person name="Fauchery L."/>
            <person name="Girlanda M."/>
            <person name="Hayes R.D."/>
            <person name="Keri Z."/>
            <person name="LaButti K."/>
            <person name="Lipzen A."/>
            <person name="Lombard V."/>
            <person name="Magnuson J."/>
            <person name="Maillard F."/>
            <person name="Murat C."/>
            <person name="Nolan M."/>
            <person name="Ohm R.A."/>
            <person name="Pangilinan J."/>
            <person name="Pereira M.F."/>
            <person name="Perotto S."/>
            <person name="Peter M."/>
            <person name="Pfister S."/>
            <person name="Riley R."/>
            <person name="Sitrit Y."/>
            <person name="Stielow J.B."/>
            <person name="Szollosi G."/>
            <person name="Zifcakova L."/>
            <person name="Stursova M."/>
            <person name="Spatafora J.W."/>
            <person name="Tedersoo L."/>
            <person name="Vaario L.M."/>
            <person name="Yamada A."/>
            <person name="Yan M."/>
            <person name="Wang P."/>
            <person name="Xu J."/>
            <person name="Bruns T."/>
            <person name="Baldrian P."/>
            <person name="Vilgalys R."/>
            <person name="Dunand C."/>
            <person name="Henrissat B."/>
            <person name="Grigoriev I.V."/>
            <person name="Hibbett D."/>
            <person name="Nagy L.G."/>
            <person name="Martin F.M."/>
        </authorList>
    </citation>
    <scope>NUCLEOTIDE SEQUENCE</scope>
    <source>
        <strain evidence="1">P2</strain>
    </source>
</reference>
<protein>
    <submittedName>
        <fullName evidence="1">Uncharacterized protein</fullName>
    </submittedName>
</protein>
<proteinExistence type="predicted"/>
<accession>A0ACB6Z6Q0</accession>
<comment type="caution">
    <text evidence="1">The sequence shown here is derived from an EMBL/GenBank/DDBJ whole genome shotgun (WGS) entry which is preliminary data.</text>
</comment>
<evidence type="ECO:0000313" key="2">
    <source>
        <dbReference type="Proteomes" id="UP000886501"/>
    </source>
</evidence>
<sequence>MSILIPSWTDSFLDKQSDSPRRRLKSSLLANALYFHELTGGTGAFVRLCRLFSLEASLQPLGVLRSERSVVDGHLGTAGRYAYLVSGLLRVGPAEVAKACGRWRSAYRVRVLISVPLVVDHLITITDYRRRSSTILAKGNSPPYLAEQAETLVPTTANFSVPRTQITPGSLPSPSHWPLSEYTPKRARILWKGSESSPSSPAFTKFEDVQQWTLNHCRNSRRNGIILLDLHPTVVGVASTTDPTGTSTDVKFTVRRTFPLPQNPFATFALKNVIHSPQLGYLLVR</sequence>
<gene>
    <name evidence="1" type="ORF">BDM02DRAFT_687083</name>
</gene>
<keyword evidence="2" id="KW-1185">Reference proteome</keyword>
<reference evidence="1" key="1">
    <citation type="submission" date="2019-10" db="EMBL/GenBank/DDBJ databases">
        <authorList>
            <consortium name="DOE Joint Genome Institute"/>
            <person name="Kuo A."/>
            <person name="Miyauchi S."/>
            <person name="Kiss E."/>
            <person name="Drula E."/>
            <person name="Kohler A."/>
            <person name="Sanchez-Garcia M."/>
            <person name="Andreopoulos B."/>
            <person name="Barry K.W."/>
            <person name="Bonito G."/>
            <person name="Buee M."/>
            <person name="Carver A."/>
            <person name="Chen C."/>
            <person name="Cichocki N."/>
            <person name="Clum A."/>
            <person name="Culley D."/>
            <person name="Crous P.W."/>
            <person name="Fauchery L."/>
            <person name="Girlanda M."/>
            <person name="Hayes R."/>
            <person name="Keri Z."/>
            <person name="Labutti K."/>
            <person name="Lipzen A."/>
            <person name="Lombard V."/>
            <person name="Magnuson J."/>
            <person name="Maillard F."/>
            <person name="Morin E."/>
            <person name="Murat C."/>
            <person name="Nolan M."/>
            <person name="Ohm R."/>
            <person name="Pangilinan J."/>
            <person name="Pereira M."/>
            <person name="Perotto S."/>
            <person name="Peter M."/>
            <person name="Riley R."/>
            <person name="Sitrit Y."/>
            <person name="Stielow B."/>
            <person name="Szollosi G."/>
            <person name="Zifcakova L."/>
            <person name="Stursova M."/>
            <person name="Spatafora J.W."/>
            <person name="Tedersoo L."/>
            <person name="Vaario L.-M."/>
            <person name="Yamada A."/>
            <person name="Yan M."/>
            <person name="Wang P."/>
            <person name="Xu J."/>
            <person name="Bruns T."/>
            <person name="Baldrian P."/>
            <person name="Vilgalys R."/>
            <person name="Henrissat B."/>
            <person name="Grigoriev I.V."/>
            <person name="Hibbett D."/>
            <person name="Nagy L.G."/>
            <person name="Martin F.M."/>
        </authorList>
    </citation>
    <scope>NUCLEOTIDE SEQUENCE</scope>
    <source>
        <strain evidence="1">P2</strain>
    </source>
</reference>
<dbReference type="Proteomes" id="UP000886501">
    <property type="component" value="Unassembled WGS sequence"/>
</dbReference>
<name>A0ACB6Z6Q0_THEGA</name>
<dbReference type="EMBL" id="MU118100">
    <property type="protein sequence ID" value="KAF9645197.1"/>
    <property type="molecule type" value="Genomic_DNA"/>
</dbReference>